<proteinExistence type="predicted"/>
<feature type="compositionally biased region" description="Low complexity" evidence="1">
    <location>
        <begin position="805"/>
        <end position="816"/>
    </location>
</feature>
<evidence type="ECO:0000259" key="3">
    <source>
        <dbReference type="PROSITE" id="PS51468"/>
    </source>
</evidence>
<evidence type="ECO:0000313" key="5">
    <source>
        <dbReference type="Proteomes" id="UP001605036"/>
    </source>
</evidence>
<organism evidence="4 5">
    <name type="scientific">Riccia fluitans</name>
    <dbReference type="NCBI Taxonomy" id="41844"/>
    <lineage>
        <taxon>Eukaryota</taxon>
        <taxon>Viridiplantae</taxon>
        <taxon>Streptophyta</taxon>
        <taxon>Embryophyta</taxon>
        <taxon>Marchantiophyta</taxon>
        <taxon>Marchantiopsida</taxon>
        <taxon>Marchantiidae</taxon>
        <taxon>Marchantiales</taxon>
        <taxon>Ricciaceae</taxon>
        <taxon>Riccia</taxon>
    </lineage>
</organism>
<feature type="region of interest" description="Disordered" evidence="1">
    <location>
        <begin position="805"/>
        <end position="835"/>
    </location>
</feature>
<reference evidence="4 5" key="1">
    <citation type="submission" date="2024-09" db="EMBL/GenBank/DDBJ databases">
        <title>Chromosome-scale assembly of Riccia fluitans.</title>
        <authorList>
            <person name="Paukszto L."/>
            <person name="Sawicki J."/>
            <person name="Karawczyk K."/>
            <person name="Piernik-Szablinska J."/>
            <person name="Szczecinska M."/>
            <person name="Mazdziarz M."/>
        </authorList>
    </citation>
    <scope>NUCLEOTIDE SEQUENCE [LARGE SCALE GENOMIC DNA]</scope>
    <source>
        <strain evidence="4">Rf_01</strain>
        <tissue evidence="4">Aerial parts of the thallus</tissue>
    </source>
</reference>
<dbReference type="SMART" id="SM00609">
    <property type="entry name" value="VIT"/>
    <property type="match status" value="1"/>
</dbReference>
<dbReference type="Pfam" id="PF08487">
    <property type="entry name" value="VIT"/>
    <property type="match status" value="1"/>
</dbReference>
<evidence type="ECO:0000313" key="4">
    <source>
        <dbReference type="EMBL" id="KAL2614045.1"/>
    </source>
</evidence>
<feature type="region of interest" description="Disordered" evidence="1">
    <location>
        <begin position="495"/>
        <end position="536"/>
    </location>
</feature>
<accession>A0ABD1XYK9</accession>
<comment type="caution">
    <text evidence="4">The sequence shown here is derived from an EMBL/GenBank/DDBJ whole genome shotgun (WGS) entry which is preliminary data.</text>
</comment>
<dbReference type="PANTHER" id="PTHR45737:SF6">
    <property type="entry name" value="VON WILLEBRAND FACTOR A DOMAIN-CONTAINING PROTEIN 5A"/>
    <property type="match status" value="1"/>
</dbReference>
<dbReference type="Pfam" id="PF13768">
    <property type="entry name" value="VWA_3"/>
    <property type="match status" value="1"/>
</dbReference>
<feature type="compositionally biased region" description="Basic and acidic residues" evidence="1">
    <location>
        <begin position="495"/>
        <end position="506"/>
    </location>
</feature>
<feature type="domain" description="VIT" evidence="3">
    <location>
        <begin position="13"/>
        <end position="142"/>
    </location>
</feature>
<dbReference type="InterPro" id="IPR036465">
    <property type="entry name" value="vWFA_dom_sf"/>
</dbReference>
<dbReference type="SUPFAM" id="SSF53300">
    <property type="entry name" value="vWA-like"/>
    <property type="match status" value="1"/>
</dbReference>
<dbReference type="Gene3D" id="3.40.50.410">
    <property type="entry name" value="von Willebrand factor, type A domain"/>
    <property type="match status" value="1"/>
</dbReference>
<dbReference type="Proteomes" id="UP001605036">
    <property type="component" value="Unassembled WGS sequence"/>
</dbReference>
<sequence length="975" mass="106442">MAFRQWCGIYYEIPVPNAYHRVKEKWLPLVSLSAHASICQSSSRLTLKQSFSNPSKEVISEAAYSFPIYESAAVVEFTCKIDGRTIRGVVREKQQARKIYETAKEEGQQAALMIYNTPDVWSTKISNIPALGKVDVEITVISELKHDAQVDGLRFTLPTKIAPRYGQAPDNLPSGVSSESRGIEITCAVTTTHPITSMQSPSHPIAVGMGSHNTKGGLTKEEFDICKGYATLSQKDTALDKDFVLLIVSAGAGEPQAIVETHPTIPNSKALLLSLVPKFNLPRIKPELIFVADRSGSMNSQIPQLKNALMVFLKSLPVGVKFNICSFGSDYKFLWPKSKPYDQDNLNTALKHVETFSANFGGTEMFPPLEEAFKTRYRDLETEILVLTDGEIWNTEPLFKLVQEQCKDGAVRVFSLGIGDDVSHALVEGLARAGRGYAQIVGNQDKLDVKVVQMLKAALGAHVKDYILVFADDSPSVSGESSENNDDGGFELVEHEQGSKVEKIQSDTETSVVTDEKEKNTISLYDPTADTSPKISSEERFSHLPAFEPPSRLQAPYRIPSLYTLNRTCVYTLLSGSASSPHSVILRGTTTSGLNLELEIPVKDVGEGATVHQLAARKLLKELEEGGSYLHSGKFGADPKEEGKFMDWVEREAVRVGTTYGIAGKWTSFVAVENVAGLEQQIQQREFDGAEVPEAGSVSPGAMAFARMSTLSPPRMKLHSSAKKKFSSFGGSSPRSSGLPGAIHAPALFGMAAPCGLFQPESFQFQPQSGFPAEVPLLEMRSSPAGLSFGSSSVPAFGSASAPAFGSSSAPVSSPPRNFFHRDSESDEEEDSDAQLFSETARATFQLVGDAASKTYALLKMQQYDGSYPKGSGKWATSLTASFKSWIQQENEELTAALRYIDDEMLNKLLASAVALCIFDSDLIEAKDLWEMVEEKTDNWGVETVGRPTWNCIKTWVDQQSISASSSDRQSFWTG</sequence>
<protein>
    <submittedName>
        <fullName evidence="4">Uncharacterized protein</fullName>
    </submittedName>
</protein>
<evidence type="ECO:0000256" key="1">
    <source>
        <dbReference type="SAM" id="MobiDB-lite"/>
    </source>
</evidence>
<dbReference type="SMART" id="SM00327">
    <property type="entry name" value="VWA"/>
    <property type="match status" value="1"/>
</dbReference>
<dbReference type="InterPro" id="IPR013694">
    <property type="entry name" value="VIT"/>
</dbReference>
<dbReference type="PROSITE" id="PS50234">
    <property type="entry name" value="VWFA"/>
    <property type="match status" value="1"/>
</dbReference>
<evidence type="ECO:0000259" key="2">
    <source>
        <dbReference type="PROSITE" id="PS50234"/>
    </source>
</evidence>
<dbReference type="EMBL" id="JBHFFA010000007">
    <property type="protein sequence ID" value="KAL2614045.1"/>
    <property type="molecule type" value="Genomic_DNA"/>
</dbReference>
<dbReference type="InterPro" id="IPR002035">
    <property type="entry name" value="VWF_A"/>
</dbReference>
<gene>
    <name evidence="4" type="ORF">R1flu_025737</name>
</gene>
<dbReference type="PROSITE" id="PS51468">
    <property type="entry name" value="VIT"/>
    <property type="match status" value="1"/>
</dbReference>
<dbReference type="PANTHER" id="PTHR45737">
    <property type="entry name" value="VON WILLEBRAND FACTOR A DOMAIN-CONTAINING PROTEIN 5A"/>
    <property type="match status" value="1"/>
</dbReference>
<feature type="domain" description="VWFA" evidence="2">
    <location>
        <begin position="287"/>
        <end position="455"/>
    </location>
</feature>
<dbReference type="AlphaFoldDB" id="A0ABD1XYK9"/>
<name>A0ABD1XYK9_9MARC</name>
<keyword evidence="5" id="KW-1185">Reference proteome</keyword>